<dbReference type="AlphaFoldDB" id="A0A518JVY1"/>
<dbReference type="Proteomes" id="UP000315082">
    <property type="component" value="Chromosome"/>
</dbReference>
<keyword evidence="1" id="KW-1133">Transmembrane helix</keyword>
<keyword evidence="1" id="KW-0472">Membrane</keyword>
<feature type="transmembrane region" description="Helical" evidence="1">
    <location>
        <begin position="12"/>
        <end position="30"/>
    </location>
</feature>
<dbReference type="EMBL" id="CP036348">
    <property type="protein sequence ID" value="QDV69700.1"/>
    <property type="molecule type" value="Genomic_DNA"/>
</dbReference>
<keyword evidence="3" id="KW-1185">Reference proteome</keyword>
<keyword evidence="1" id="KW-0812">Transmembrane</keyword>
<reference evidence="2 3" key="1">
    <citation type="submission" date="2019-02" db="EMBL/GenBank/DDBJ databases">
        <title>Deep-cultivation of Planctomycetes and their phenomic and genomic characterization uncovers novel biology.</title>
        <authorList>
            <person name="Wiegand S."/>
            <person name="Jogler M."/>
            <person name="Boedeker C."/>
            <person name="Pinto D."/>
            <person name="Vollmers J."/>
            <person name="Rivas-Marin E."/>
            <person name="Kohn T."/>
            <person name="Peeters S.H."/>
            <person name="Heuer A."/>
            <person name="Rast P."/>
            <person name="Oberbeckmann S."/>
            <person name="Bunk B."/>
            <person name="Jeske O."/>
            <person name="Meyerdierks A."/>
            <person name="Storesund J.E."/>
            <person name="Kallscheuer N."/>
            <person name="Luecker S."/>
            <person name="Lage O.M."/>
            <person name="Pohl T."/>
            <person name="Merkel B.J."/>
            <person name="Hornburger P."/>
            <person name="Mueller R.-W."/>
            <person name="Bruemmer F."/>
            <person name="Labrenz M."/>
            <person name="Spormann A.M."/>
            <person name="Op den Camp H."/>
            <person name="Overmann J."/>
            <person name="Amann R."/>
            <person name="Jetten M.S.M."/>
            <person name="Mascher T."/>
            <person name="Medema M.H."/>
            <person name="Devos D.P."/>
            <person name="Kaster A.-K."/>
            <person name="Ovreas L."/>
            <person name="Rohde M."/>
            <person name="Galperin M.Y."/>
            <person name="Jogler C."/>
        </authorList>
    </citation>
    <scope>NUCLEOTIDE SEQUENCE [LARGE SCALE GENOMIC DNA]</scope>
    <source>
        <strain evidence="2 3">Poly24</strain>
    </source>
</reference>
<protein>
    <submittedName>
        <fullName evidence="2">N-ATPase, AtpR subunit</fullName>
    </submittedName>
</protein>
<dbReference type="InterPro" id="IPR017581">
    <property type="entry name" value="AtpR-like"/>
</dbReference>
<proteinExistence type="predicted"/>
<evidence type="ECO:0000313" key="3">
    <source>
        <dbReference type="Proteomes" id="UP000315082"/>
    </source>
</evidence>
<name>A0A518JVY1_9BACT</name>
<dbReference type="Pfam" id="PF12966">
    <property type="entry name" value="AtpR"/>
    <property type="match status" value="1"/>
</dbReference>
<dbReference type="NCBIfam" id="TIGR03165">
    <property type="entry name" value="F1F0_chp_2"/>
    <property type="match status" value="1"/>
</dbReference>
<dbReference type="KEGG" id="rcf:Poly24_34170"/>
<evidence type="ECO:0000313" key="2">
    <source>
        <dbReference type="EMBL" id="QDV69700.1"/>
    </source>
</evidence>
<gene>
    <name evidence="2" type="ORF">Poly24_34170</name>
</gene>
<accession>A0A518JVY1</accession>
<organism evidence="2 3">
    <name type="scientific">Rosistilla carotiformis</name>
    <dbReference type="NCBI Taxonomy" id="2528017"/>
    <lineage>
        <taxon>Bacteria</taxon>
        <taxon>Pseudomonadati</taxon>
        <taxon>Planctomycetota</taxon>
        <taxon>Planctomycetia</taxon>
        <taxon>Pirellulales</taxon>
        <taxon>Pirellulaceae</taxon>
        <taxon>Rosistilla</taxon>
    </lineage>
</organism>
<evidence type="ECO:0000256" key="1">
    <source>
        <dbReference type="SAM" id="Phobius"/>
    </source>
</evidence>
<sequence>MITMNELLNTGVPFIAGLALGGIFFGGLWWTVRKGLTSDRPVAWFLISHVSRMAITLLGFYFVANGNWQRLLICLSGFLIARVIVTRVLRTPETPRSPLTKEADYASHTR</sequence>
<feature type="transmembrane region" description="Helical" evidence="1">
    <location>
        <begin position="42"/>
        <end position="64"/>
    </location>
</feature>